<dbReference type="Pfam" id="PF05787">
    <property type="entry name" value="PhoX"/>
    <property type="match status" value="2"/>
</dbReference>
<dbReference type="AlphaFoldDB" id="A0A8D3Y4C1"/>
<dbReference type="EMBL" id="FNHO01000006">
    <property type="protein sequence ID" value="SDM60170.1"/>
    <property type="molecule type" value="Genomic_DNA"/>
</dbReference>
<keyword evidence="1" id="KW-0472">Membrane</keyword>
<dbReference type="PANTHER" id="PTHR35399">
    <property type="entry name" value="SLR8030 PROTEIN"/>
    <property type="match status" value="1"/>
</dbReference>
<dbReference type="Proteomes" id="UP000182276">
    <property type="component" value="Unassembled WGS sequence"/>
</dbReference>
<dbReference type="Proteomes" id="UP000031271">
    <property type="component" value="Chromosome"/>
</dbReference>
<gene>
    <name evidence="2" type="ORF">CL52_18745</name>
    <name evidence="3" type="ORF">SAMN05660875_106171</name>
</gene>
<protein>
    <submittedName>
        <fullName evidence="2">Phosphatase</fullName>
    </submittedName>
</protein>
<accession>A0A8D3Y4C1</accession>
<keyword evidence="1" id="KW-0812">Transmembrane</keyword>
<evidence type="ECO:0000256" key="1">
    <source>
        <dbReference type="SAM" id="Phobius"/>
    </source>
</evidence>
<name>A0A8D3Y4C1_9GAMM</name>
<organism evidence="2 4">
    <name type="scientific">Stutzerimonas balearica DSM 6083</name>
    <dbReference type="NCBI Taxonomy" id="1123016"/>
    <lineage>
        <taxon>Bacteria</taxon>
        <taxon>Pseudomonadati</taxon>
        <taxon>Pseudomonadota</taxon>
        <taxon>Gammaproteobacteria</taxon>
        <taxon>Pseudomonadales</taxon>
        <taxon>Pseudomonadaceae</taxon>
        <taxon>Stutzerimonas</taxon>
    </lineage>
</organism>
<dbReference type="RefSeq" id="WP_043222333.1">
    <property type="nucleotide sequence ID" value="NZ_CP007511.1"/>
</dbReference>
<keyword evidence="1" id="KW-1133">Transmembrane helix</keyword>
<proteinExistence type="predicted"/>
<evidence type="ECO:0000313" key="4">
    <source>
        <dbReference type="Proteomes" id="UP000031271"/>
    </source>
</evidence>
<reference evidence="2 4" key="3">
    <citation type="journal article" name="Genome Announc.">
        <title>Complete Genome Sequence of Pseudomonas balearica DSM 6083T.</title>
        <authorList>
            <person name="Bennasar-Figueras A."/>
            <person name="Salva-Serra F."/>
            <person name="Jaen-Luchoro D."/>
            <person name="Segui C."/>
            <person name="Aliaga F."/>
            <person name="Busquets A."/>
            <person name="Gomila M."/>
            <person name="Moore E.R."/>
            <person name="Lalucat J."/>
        </authorList>
    </citation>
    <scope>NUCLEOTIDE SEQUENCE [LARGE SCALE GENOMIC DNA]</scope>
    <source>
        <strain evidence="4">DSM 6083</strain>
        <strain evidence="2">DSM6083</strain>
    </source>
</reference>
<sequence>MTRDYDPARRNLLKGSLIAAAVAGTPFLGALDAYAQRHASGQGRHLRRSSYGPIRPVKDQSTGLELLQLPEGFQYRTFSWAGDLMENGQPVPGYHDGMGVIGVRRGAHGPEIVLVRNHEAGTGELIQANGIYDGVTLANGQRPAGGTTNLYFPLGRGHEVRTLPSLGGTRTNCAGGVTPWGTWLSCEETTADYSGVGGRRHGYVFEVTADPVLTTGQPIVQMGRFAHEAVAVNPRNSYVYLTEDARNAAGYYRFIPANASQQPGSLAAGGMLQAARVRNLANADLLTPRPGDSYQLEWVDIADPDMDPRPGASGPFFQAHNAGALRMSRGEGIWHSDGRLFIVDTSAGVDSQGRAGYGRGAVWMHDLRSDRLTCVFASSDPEVANNPDNITVSPRGGVLMCEDGGGANDEFGFGERLLGLTRNGEAYIFAKNNIVFDDVQAAAAGKRASGGDYRNREFAGACFDPSGRFLFVNCQTPGITFAIWGPWQRGSL</sequence>
<reference evidence="4" key="1">
    <citation type="submission" date="2014-03" db="EMBL/GenBank/DDBJ databases">
        <title>Complete genome of Pseudomonas balearica DSM 6083T, a sewage water isolate from an enrichment with 2-methylnaphthalene.</title>
        <authorList>
            <person name="Salva-Serra F."/>
            <person name="Jaen-Luchoro D."/>
            <person name="Busquets A."/>
            <person name="Pena A."/>
            <person name="Gomila M."/>
            <person name="Bosch R."/>
            <person name="Nogales B."/>
            <person name="Garcia-Valdes E."/>
            <person name="Lalucat J."/>
            <person name="Bennasar A."/>
        </authorList>
    </citation>
    <scope>NUCLEOTIDE SEQUENCE [LARGE SCALE GENOMIC DNA]</scope>
    <source>
        <strain evidence="4">DSM 6083</strain>
    </source>
</reference>
<dbReference type="InterPro" id="IPR006311">
    <property type="entry name" value="TAT_signal"/>
</dbReference>
<dbReference type="GeneID" id="77261921"/>
<evidence type="ECO:0000313" key="2">
    <source>
        <dbReference type="EMBL" id="AJE16978.1"/>
    </source>
</evidence>
<dbReference type="PANTHER" id="PTHR35399:SF4">
    <property type="entry name" value="MEMBRANE PROTEIN"/>
    <property type="match status" value="1"/>
</dbReference>
<dbReference type="EMBL" id="CP007511">
    <property type="protein sequence ID" value="AJE16978.1"/>
    <property type="molecule type" value="Genomic_DNA"/>
</dbReference>
<evidence type="ECO:0000313" key="3">
    <source>
        <dbReference type="EMBL" id="SDM60170.1"/>
    </source>
</evidence>
<reference evidence="3 5" key="2">
    <citation type="submission" date="2016-10" db="EMBL/GenBank/DDBJ databases">
        <authorList>
            <person name="Varghese N."/>
            <person name="Submissions S."/>
        </authorList>
    </citation>
    <scope>NUCLEOTIDE SEQUENCE [LARGE SCALE GENOMIC DNA]</scope>
    <source>
        <strain evidence="3 5">DSM 6083</strain>
    </source>
</reference>
<feature type="transmembrane region" description="Helical" evidence="1">
    <location>
        <begin position="12"/>
        <end position="31"/>
    </location>
</feature>
<dbReference type="InterPro" id="IPR008557">
    <property type="entry name" value="PhoX"/>
</dbReference>
<dbReference type="PROSITE" id="PS51318">
    <property type="entry name" value="TAT"/>
    <property type="match status" value="1"/>
</dbReference>
<dbReference type="SUPFAM" id="SSF63829">
    <property type="entry name" value="Calcium-dependent phosphotriesterase"/>
    <property type="match status" value="1"/>
</dbReference>
<keyword evidence="5" id="KW-1185">Reference proteome</keyword>
<evidence type="ECO:0000313" key="5">
    <source>
        <dbReference type="Proteomes" id="UP000182276"/>
    </source>
</evidence>
<dbReference type="KEGG" id="pbm:CL52_18745"/>